<gene>
    <name evidence="2" type="ORF">GUJ93_ZPchr0007g6078</name>
</gene>
<reference evidence="2" key="2">
    <citation type="submission" date="2021-02" db="EMBL/GenBank/DDBJ databases">
        <authorList>
            <person name="Kimball J.A."/>
            <person name="Haas M.W."/>
            <person name="Macchietto M."/>
            <person name="Kono T."/>
            <person name="Duquette J."/>
            <person name="Shao M."/>
        </authorList>
    </citation>
    <scope>NUCLEOTIDE SEQUENCE</scope>
    <source>
        <tissue evidence="2">Fresh leaf tissue</tissue>
    </source>
</reference>
<feature type="compositionally biased region" description="Acidic residues" evidence="1">
    <location>
        <begin position="1"/>
        <end position="10"/>
    </location>
</feature>
<sequence length="127" mass="13627">MAIDATDDNDAPCATIVDDPPPDSRDAALARLQQVEHDVVLARQERDVADAHIQAALARAVHEHTTIAPTLAVAATTIPVKDLPLLYALLHHEVAALLNLHAQAVAIHNICSLVPLVLDINSIFFAR</sequence>
<name>A0A8J5VUE0_ZIZPA</name>
<comment type="caution">
    <text evidence="2">The sequence shown here is derived from an EMBL/GenBank/DDBJ whole genome shotgun (WGS) entry which is preliminary data.</text>
</comment>
<reference evidence="2" key="1">
    <citation type="journal article" date="2021" name="bioRxiv">
        <title>Whole Genome Assembly and Annotation of Northern Wild Rice, Zizania palustris L., Supports a Whole Genome Duplication in the Zizania Genus.</title>
        <authorList>
            <person name="Haas M."/>
            <person name="Kono T."/>
            <person name="Macchietto M."/>
            <person name="Millas R."/>
            <person name="McGilp L."/>
            <person name="Shao M."/>
            <person name="Duquette J."/>
            <person name="Hirsch C.N."/>
            <person name="Kimball J."/>
        </authorList>
    </citation>
    <scope>NUCLEOTIDE SEQUENCE</scope>
    <source>
        <tissue evidence="2">Fresh leaf tissue</tissue>
    </source>
</reference>
<protein>
    <submittedName>
        <fullName evidence="2">Uncharacterized protein</fullName>
    </submittedName>
</protein>
<dbReference type="EMBL" id="JAAALK010000282">
    <property type="protein sequence ID" value="KAG8081360.1"/>
    <property type="molecule type" value="Genomic_DNA"/>
</dbReference>
<feature type="region of interest" description="Disordered" evidence="1">
    <location>
        <begin position="1"/>
        <end position="22"/>
    </location>
</feature>
<evidence type="ECO:0000313" key="3">
    <source>
        <dbReference type="Proteomes" id="UP000729402"/>
    </source>
</evidence>
<accession>A0A8J5VUE0</accession>
<dbReference type="AlphaFoldDB" id="A0A8J5VUE0"/>
<proteinExistence type="predicted"/>
<dbReference type="Proteomes" id="UP000729402">
    <property type="component" value="Unassembled WGS sequence"/>
</dbReference>
<evidence type="ECO:0000256" key="1">
    <source>
        <dbReference type="SAM" id="MobiDB-lite"/>
    </source>
</evidence>
<evidence type="ECO:0000313" key="2">
    <source>
        <dbReference type="EMBL" id="KAG8081360.1"/>
    </source>
</evidence>
<keyword evidence="3" id="KW-1185">Reference proteome</keyword>
<organism evidence="2 3">
    <name type="scientific">Zizania palustris</name>
    <name type="common">Northern wild rice</name>
    <dbReference type="NCBI Taxonomy" id="103762"/>
    <lineage>
        <taxon>Eukaryota</taxon>
        <taxon>Viridiplantae</taxon>
        <taxon>Streptophyta</taxon>
        <taxon>Embryophyta</taxon>
        <taxon>Tracheophyta</taxon>
        <taxon>Spermatophyta</taxon>
        <taxon>Magnoliopsida</taxon>
        <taxon>Liliopsida</taxon>
        <taxon>Poales</taxon>
        <taxon>Poaceae</taxon>
        <taxon>BOP clade</taxon>
        <taxon>Oryzoideae</taxon>
        <taxon>Oryzeae</taxon>
        <taxon>Zizaniinae</taxon>
        <taxon>Zizania</taxon>
    </lineage>
</organism>